<keyword evidence="3" id="KW-1185">Reference proteome</keyword>
<protein>
    <submittedName>
        <fullName evidence="2">Uncharacterized protein</fullName>
    </submittedName>
</protein>
<proteinExistence type="predicted"/>
<organism evidence="2 3">
    <name type="scientific">Durusdinium trenchii</name>
    <dbReference type="NCBI Taxonomy" id="1381693"/>
    <lineage>
        <taxon>Eukaryota</taxon>
        <taxon>Sar</taxon>
        <taxon>Alveolata</taxon>
        <taxon>Dinophyceae</taxon>
        <taxon>Suessiales</taxon>
        <taxon>Symbiodiniaceae</taxon>
        <taxon>Durusdinium</taxon>
    </lineage>
</organism>
<comment type="caution">
    <text evidence="2">The sequence shown here is derived from an EMBL/GenBank/DDBJ whole genome shotgun (WGS) entry which is preliminary data.</text>
</comment>
<dbReference type="Proteomes" id="UP001642464">
    <property type="component" value="Unassembled WGS sequence"/>
</dbReference>
<evidence type="ECO:0000313" key="2">
    <source>
        <dbReference type="EMBL" id="CAK9100915.1"/>
    </source>
</evidence>
<name>A0ABP0RN08_9DINO</name>
<evidence type="ECO:0000313" key="3">
    <source>
        <dbReference type="Proteomes" id="UP001642464"/>
    </source>
</evidence>
<dbReference type="EMBL" id="CAXAMM010041718">
    <property type="protein sequence ID" value="CAK9100915.1"/>
    <property type="molecule type" value="Genomic_DNA"/>
</dbReference>
<feature type="region of interest" description="Disordered" evidence="1">
    <location>
        <begin position="143"/>
        <end position="165"/>
    </location>
</feature>
<evidence type="ECO:0000256" key="1">
    <source>
        <dbReference type="SAM" id="MobiDB-lite"/>
    </source>
</evidence>
<gene>
    <name evidence="2" type="ORF">SCF082_LOCUS47201</name>
</gene>
<reference evidence="2 3" key="1">
    <citation type="submission" date="2024-02" db="EMBL/GenBank/DDBJ databases">
        <authorList>
            <person name="Chen Y."/>
            <person name="Shah S."/>
            <person name="Dougan E. K."/>
            <person name="Thang M."/>
            <person name="Chan C."/>
        </authorList>
    </citation>
    <scope>NUCLEOTIDE SEQUENCE [LARGE SCALE GENOMIC DNA]</scope>
</reference>
<accession>A0ABP0RN08</accession>
<sequence>MYMSDAFAAHLLDMPILVDEKLDAVEVSATVPLFQEILPGLVRILGVDNSMSSLLVKADHVMFGEQDANESDDLNLPSVVGAAIPISGEVDLLQLLEQQMTSRQSVCKAAQTAGDVSDWIAQMVEEDVEQDPDDEDITASEIATHPPAEETSETGEKTTTAEQTSSFETKQVLGYLWTKQLLKKHGKPIPSKFQTIKHQGQVVKGAILEEWVVGSIEVSASSAKTAKHVAVIADGGSDDDNVAAETFDVA</sequence>